<dbReference type="InterPro" id="IPR007401">
    <property type="entry name" value="DUF454"/>
</dbReference>
<dbReference type="EMBL" id="SMTF01000012">
    <property type="protein sequence ID" value="TDK22737.1"/>
    <property type="molecule type" value="Genomic_DNA"/>
</dbReference>
<dbReference type="Pfam" id="PF04304">
    <property type="entry name" value="DUF454"/>
    <property type="match status" value="1"/>
</dbReference>
<gene>
    <name evidence="3" type="ORF">E2F46_13345</name>
</gene>
<dbReference type="PANTHER" id="PTHR35813">
    <property type="entry name" value="INNER MEMBRANE PROTEIN YBAN"/>
    <property type="match status" value="1"/>
</dbReference>
<keyword evidence="1" id="KW-1003">Cell membrane</keyword>
<feature type="transmembrane region" description="Helical" evidence="2">
    <location>
        <begin position="80"/>
        <end position="100"/>
    </location>
</feature>
<evidence type="ECO:0000256" key="1">
    <source>
        <dbReference type="PIRNR" id="PIRNR016789"/>
    </source>
</evidence>
<keyword evidence="2" id="KW-0812">Transmembrane</keyword>
<reference evidence="3 4" key="1">
    <citation type="submission" date="2019-03" db="EMBL/GenBank/DDBJ databases">
        <title>Luteimonas zhaokaii sp.nov., isolated from the rectal contents of Plateau pika in Yushu, Qinghai Province, China.</title>
        <authorList>
            <person name="Zhang G."/>
        </authorList>
    </citation>
    <scope>NUCLEOTIDE SEQUENCE [LARGE SCALE GENOMIC DNA]</scope>
    <source>
        <strain evidence="3 4">B9</strain>
    </source>
</reference>
<sequence>MTLRSRFRWAWWLLAYLSLGIGIVGIVVPGLPTTVFVLIATYAAARGSDRLHAWLLAHPRFGPVIVDWQAHGAVSRRAKWAATWTMLACAGVLLLVMPLFAAHRGWMTALPLACMAVVAGWLWRRPEPPGR</sequence>
<keyword evidence="1 2" id="KW-0472">Membrane</keyword>
<dbReference type="PIRSF" id="PIRSF016789">
    <property type="entry name" value="DUF454"/>
    <property type="match status" value="1"/>
</dbReference>
<dbReference type="OrthoDB" id="9816293at2"/>
<name>A0A4R5TRE2_9GAMM</name>
<evidence type="ECO:0000313" key="3">
    <source>
        <dbReference type="EMBL" id="TDK22737.1"/>
    </source>
</evidence>
<comment type="caution">
    <text evidence="3">The sequence shown here is derived from an EMBL/GenBank/DDBJ whole genome shotgun (WGS) entry which is preliminary data.</text>
</comment>
<dbReference type="AlphaFoldDB" id="A0A4R5TRE2"/>
<feature type="transmembrane region" description="Helical" evidence="2">
    <location>
        <begin position="12"/>
        <end position="45"/>
    </location>
</feature>
<dbReference type="GO" id="GO:0005886">
    <property type="term" value="C:plasma membrane"/>
    <property type="evidence" value="ECO:0007669"/>
    <property type="project" value="UniProtKB-SubCell"/>
</dbReference>
<feature type="transmembrane region" description="Helical" evidence="2">
    <location>
        <begin position="106"/>
        <end position="123"/>
    </location>
</feature>
<keyword evidence="2" id="KW-1133">Transmembrane helix</keyword>
<accession>A0A4R5TRE2</accession>
<evidence type="ECO:0000256" key="2">
    <source>
        <dbReference type="SAM" id="Phobius"/>
    </source>
</evidence>
<evidence type="ECO:0000313" key="4">
    <source>
        <dbReference type="Proteomes" id="UP000294796"/>
    </source>
</evidence>
<organism evidence="3 4">
    <name type="scientific">Luteimonas aestuarii</name>
    <dbReference type="NCBI Taxonomy" id="453837"/>
    <lineage>
        <taxon>Bacteria</taxon>
        <taxon>Pseudomonadati</taxon>
        <taxon>Pseudomonadota</taxon>
        <taxon>Gammaproteobacteria</taxon>
        <taxon>Lysobacterales</taxon>
        <taxon>Lysobacteraceae</taxon>
        <taxon>Luteimonas</taxon>
    </lineage>
</organism>
<dbReference type="RefSeq" id="WP_133322862.1">
    <property type="nucleotide sequence ID" value="NZ_SMTF01000012.1"/>
</dbReference>
<proteinExistence type="predicted"/>
<protein>
    <recommendedName>
        <fullName evidence="1">Inner membrane protein</fullName>
    </recommendedName>
</protein>
<dbReference type="Proteomes" id="UP000294796">
    <property type="component" value="Unassembled WGS sequence"/>
</dbReference>
<comment type="subcellular location">
    <subcellularLocation>
        <location evidence="1">Cell inner membrane</location>
        <topology evidence="1">Multi-pass membrane protein</topology>
    </subcellularLocation>
</comment>
<keyword evidence="4" id="KW-1185">Reference proteome</keyword>
<dbReference type="PANTHER" id="PTHR35813:SF1">
    <property type="entry name" value="INNER MEMBRANE PROTEIN YBAN"/>
    <property type="match status" value="1"/>
</dbReference>
<keyword evidence="1" id="KW-0997">Cell inner membrane</keyword>